<keyword evidence="4" id="KW-1185">Reference proteome</keyword>
<feature type="compositionally biased region" description="Acidic residues" evidence="1">
    <location>
        <begin position="415"/>
        <end position="439"/>
    </location>
</feature>
<dbReference type="SUPFAM" id="SSF50969">
    <property type="entry name" value="YVTN repeat-like/Quinoprotein amine dehydrogenase"/>
    <property type="match status" value="1"/>
</dbReference>
<reference evidence="3" key="1">
    <citation type="submission" date="2021-11" db="EMBL/GenBank/DDBJ databases">
        <title>Vibrio ZSDE26 sp. nov. and Vibrio ZSDZ34 sp. nov., isolated from coastal seawater in Qingdao.</title>
        <authorList>
            <person name="Zhang P."/>
        </authorList>
    </citation>
    <scope>NUCLEOTIDE SEQUENCE</scope>
    <source>
        <strain evidence="3">ZSDZ34</strain>
    </source>
</reference>
<sequence>MSPILSYGCIFGLLVILSGCGGDTEPVNSNIAPSISFTGEQSIVNGNDFLLNSGADDPDGDNNQLEYLWEQTGGSQTISFDETSANLSFTAPNNSVDENYSFSLTVTDSGGAEVNDTFTLLILSTTPPSISLTGASEAGENSLYALTANADDLDGDNNNLTYAWSQTAGTQDLTFDNSTSNLSVTTPLLNIDEIYTFSLTVTDEDGFSVSDSFSVLVKSTDAPTVSISGASSVNEGQAYIATSIADDIDGDNSAITYAWSKTAGSQAVSFDSSAVDLSFTAPTVANDETYTFSLTITDEDNFTNTETFDVEIISIDPPTIDSFTSASLVAENQSYSLAASVNDPDGENSNITYAWRQTSGNQTIISGTNTNASPSFTAPDVAGDEDYTFELTIKDEDLYTATDTFTLTVGRDFDSDGDPDLTDLDDDNDGTNDASDDCPFDNTATAQSTYYEDIDGDGLGDALSSALYCPDDLPTGWVVNNTDPVPTDPFNNIVMLVDDDSAIALGRAVEMSDDGLVLAVAADGTAVATLEEITKPNQNLQIFRRLDRTMPFAYSDKEFTISHNENRDADTSPNRGWNGNELAISLSGDGNVLVVGERNQNRVRVFTYDNLGGSWSLADTIERTDLDETAYDHGFGTSVTVNETGNYIAVSTNLMPYIATYDGAQSVVIVGPAGFDGTYAPVNTGHISGDTFTLDPETRLYAKQNGIYWDVVYSNDSTGWYARTFDSDPAAWVDAESLTQIGLSETIDNNAYVTDSDGIYVPNTVSNNVDSFVLSRGRVAVFHSSDLSSNSWLPKTTLSDGTGDNDNYGSSISFTNDARYLLVGANQVENADTGKAYLYSRDLGDNTIWTIQQTFTPTYPEEDSGYATRVKISANGNIVFISSYRAALPDNFSTEHGSLEIYKYNNLDSWDFVQLLQDTDSGIDTPYFGLSLDTSFNGEQLIVGSVDFNPVGGNDIGRAYLFEYNNGDGLWQMKFKHSPDPSEINNSNARYGAGVAISSDGAAYAIGARGHRYNAGNVNEDAGSVWSNAPD</sequence>
<dbReference type="SMART" id="SM00089">
    <property type="entry name" value="PKD"/>
    <property type="match status" value="4"/>
</dbReference>
<dbReference type="PANTHER" id="PTHR36220">
    <property type="entry name" value="UNNAMED PRODUCT"/>
    <property type="match status" value="1"/>
</dbReference>
<dbReference type="InterPro" id="IPR022409">
    <property type="entry name" value="PKD/Chitinase_dom"/>
</dbReference>
<dbReference type="PANTHER" id="PTHR36220:SF1">
    <property type="entry name" value="GAMMA TUBULIN COMPLEX COMPONENT C-TERMINAL DOMAIN-CONTAINING PROTEIN"/>
    <property type="match status" value="1"/>
</dbReference>
<dbReference type="Pfam" id="PF22352">
    <property type="entry name" value="K319L-like_PKD"/>
    <property type="match status" value="4"/>
</dbReference>
<feature type="domain" description="PKD/Chitinase" evidence="2">
    <location>
        <begin position="320"/>
        <end position="412"/>
    </location>
</feature>
<dbReference type="RefSeq" id="WP_244355711.1">
    <property type="nucleotide sequence ID" value="NZ_JAJNNZ010000003.1"/>
</dbReference>
<dbReference type="SUPFAM" id="SSF49313">
    <property type="entry name" value="Cadherin-like"/>
    <property type="match status" value="1"/>
</dbReference>
<protein>
    <recommendedName>
        <fullName evidence="2">PKD/Chitinase domain-containing protein</fullName>
    </recommendedName>
</protein>
<dbReference type="GO" id="GO:0005509">
    <property type="term" value="F:calcium ion binding"/>
    <property type="evidence" value="ECO:0007669"/>
    <property type="project" value="InterPro"/>
</dbReference>
<feature type="region of interest" description="Disordered" evidence="1">
    <location>
        <begin position="411"/>
        <end position="442"/>
    </location>
</feature>
<feature type="domain" description="PKD/Chitinase" evidence="2">
    <location>
        <begin position="129"/>
        <end position="220"/>
    </location>
</feature>
<dbReference type="Gene3D" id="2.60.40.10">
    <property type="entry name" value="Immunoglobulins"/>
    <property type="match status" value="2"/>
</dbReference>
<dbReference type="Gene3D" id="2.60.40.3010">
    <property type="match status" value="2"/>
</dbReference>
<evidence type="ECO:0000313" key="3">
    <source>
        <dbReference type="EMBL" id="MCJ2376271.1"/>
    </source>
</evidence>
<dbReference type="EMBL" id="JAJNNZ010000003">
    <property type="protein sequence ID" value="MCJ2376271.1"/>
    <property type="molecule type" value="Genomic_DNA"/>
</dbReference>
<evidence type="ECO:0000256" key="1">
    <source>
        <dbReference type="SAM" id="MobiDB-lite"/>
    </source>
</evidence>
<accession>A0A9X2AVK2</accession>
<dbReference type="InterPro" id="IPR013783">
    <property type="entry name" value="Ig-like_fold"/>
</dbReference>
<evidence type="ECO:0000259" key="2">
    <source>
        <dbReference type="SMART" id="SM00089"/>
    </source>
</evidence>
<comment type="caution">
    <text evidence="3">The sequence shown here is derived from an EMBL/GenBank/DDBJ whole genome shotgun (WGS) entry which is preliminary data.</text>
</comment>
<gene>
    <name evidence="3" type="ORF">LNL84_05425</name>
</gene>
<proteinExistence type="predicted"/>
<dbReference type="InterPro" id="IPR011044">
    <property type="entry name" value="Quino_amine_DH_bsu"/>
</dbReference>
<name>A0A9X2AVK2_9VIBR</name>
<feature type="domain" description="PKD/Chitinase" evidence="2">
    <location>
        <begin position="34"/>
        <end position="125"/>
    </location>
</feature>
<dbReference type="AlphaFoldDB" id="A0A9X2AVK2"/>
<dbReference type="GO" id="GO:0016020">
    <property type="term" value="C:membrane"/>
    <property type="evidence" value="ECO:0007669"/>
    <property type="project" value="InterPro"/>
</dbReference>
<dbReference type="Proteomes" id="UP001139488">
    <property type="component" value="Unassembled WGS sequence"/>
</dbReference>
<evidence type="ECO:0000313" key="4">
    <source>
        <dbReference type="Proteomes" id="UP001139488"/>
    </source>
</evidence>
<feature type="domain" description="PKD/Chitinase" evidence="2">
    <location>
        <begin position="224"/>
        <end position="315"/>
    </location>
</feature>
<organism evidence="3 4">
    <name type="scientific">Vibrio gelatinilyticus</name>
    <dbReference type="NCBI Taxonomy" id="2893468"/>
    <lineage>
        <taxon>Bacteria</taxon>
        <taxon>Pseudomonadati</taxon>
        <taxon>Pseudomonadota</taxon>
        <taxon>Gammaproteobacteria</taxon>
        <taxon>Vibrionales</taxon>
        <taxon>Vibrionaceae</taxon>
        <taxon>Vibrio</taxon>
    </lineage>
</organism>
<dbReference type="InterPro" id="IPR015919">
    <property type="entry name" value="Cadherin-like_sf"/>
</dbReference>